<reference evidence="11 12" key="1">
    <citation type="journal article" date="2017" name="Gigascience">
        <title>Genome sequence of the small brown planthopper, Laodelphax striatellus.</title>
        <authorList>
            <person name="Zhu J."/>
            <person name="Jiang F."/>
            <person name="Wang X."/>
            <person name="Yang P."/>
            <person name="Bao Y."/>
            <person name="Zhao W."/>
            <person name="Wang W."/>
            <person name="Lu H."/>
            <person name="Wang Q."/>
            <person name="Cui N."/>
            <person name="Li J."/>
            <person name="Chen X."/>
            <person name="Luo L."/>
            <person name="Yu J."/>
            <person name="Kang L."/>
            <person name="Cui F."/>
        </authorList>
    </citation>
    <scope>NUCLEOTIDE SEQUENCE [LARGE SCALE GENOMIC DNA]</scope>
    <source>
        <strain evidence="11">Lst14</strain>
    </source>
</reference>
<proteinExistence type="inferred from homology"/>
<keyword evidence="7" id="KW-0963">Cytoplasm</keyword>
<keyword evidence="4 7" id="KW-0805">Transcription regulation</keyword>
<evidence type="ECO:0000256" key="6">
    <source>
        <dbReference type="ARBA" id="ARBA00023242"/>
    </source>
</evidence>
<dbReference type="Gene3D" id="2.60.200.10">
    <property type="match status" value="1"/>
</dbReference>
<gene>
    <name evidence="11" type="ORF">LSTR_LSTR013770</name>
</gene>
<keyword evidence="3" id="KW-0862">Zinc</keyword>
<dbReference type="InterPro" id="IPR036578">
    <property type="entry name" value="SMAD_MH1_sf"/>
</dbReference>
<evidence type="ECO:0000256" key="7">
    <source>
        <dbReference type="RuleBase" id="RU361195"/>
    </source>
</evidence>
<dbReference type="GO" id="GO:0030154">
    <property type="term" value="P:cell differentiation"/>
    <property type="evidence" value="ECO:0007669"/>
    <property type="project" value="TreeGrafter"/>
</dbReference>
<dbReference type="InterPro" id="IPR003619">
    <property type="entry name" value="MAD_homology1_Dwarfin-type"/>
</dbReference>
<dbReference type="GO" id="GO:0140416">
    <property type="term" value="F:transcription regulator inhibitor activity"/>
    <property type="evidence" value="ECO:0007669"/>
    <property type="project" value="TreeGrafter"/>
</dbReference>
<dbReference type="GO" id="GO:0046872">
    <property type="term" value="F:metal ion binding"/>
    <property type="evidence" value="ECO:0007669"/>
    <property type="project" value="UniProtKB-KW"/>
</dbReference>
<feature type="region of interest" description="Disordered" evidence="8">
    <location>
        <begin position="306"/>
        <end position="343"/>
    </location>
</feature>
<dbReference type="PANTHER" id="PTHR13703:SF54">
    <property type="entry name" value="MOTHERS AGAINST DECAPENTAPLEGIC HOMOLOG"/>
    <property type="match status" value="1"/>
</dbReference>
<evidence type="ECO:0000259" key="9">
    <source>
        <dbReference type="PROSITE" id="PS51075"/>
    </source>
</evidence>
<keyword evidence="6 7" id="KW-0539">Nucleus</keyword>
<name>A0A482WVF1_LAOST</name>
<dbReference type="InParanoid" id="A0A482WVF1"/>
<keyword evidence="12" id="KW-1185">Reference proteome</keyword>
<dbReference type="PROSITE" id="PS51076">
    <property type="entry name" value="MH2"/>
    <property type="match status" value="1"/>
</dbReference>
<organism evidence="11 12">
    <name type="scientific">Laodelphax striatellus</name>
    <name type="common">Small brown planthopper</name>
    <name type="synonym">Delphax striatella</name>
    <dbReference type="NCBI Taxonomy" id="195883"/>
    <lineage>
        <taxon>Eukaryota</taxon>
        <taxon>Metazoa</taxon>
        <taxon>Ecdysozoa</taxon>
        <taxon>Arthropoda</taxon>
        <taxon>Hexapoda</taxon>
        <taxon>Insecta</taxon>
        <taxon>Pterygota</taxon>
        <taxon>Neoptera</taxon>
        <taxon>Paraneoptera</taxon>
        <taxon>Hemiptera</taxon>
        <taxon>Auchenorrhyncha</taxon>
        <taxon>Fulgoroidea</taxon>
        <taxon>Delphacidae</taxon>
        <taxon>Criomorphinae</taxon>
        <taxon>Laodelphax</taxon>
    </lineage>
</organism>
<evidence type="ECO:0000256" key="1">
    <source>
        <dbReference type="ARBA" id="ARBA00005545"/>
    </source>
</evidence>
<evidence type="ECO:0000256" key="3">
    <source>
        <dbReference type="ARBA" id="ARBA00022833"/>
    </source>
</evidence>
<dbReference type="Pfam" id="PF03165">
    <property type="entry name" value="MH1"/>
    <property type="match status" value="1"/>
</dbReference>
<evidence type="ECO:0000256" key="5">
    <source>
        <dbReference type="ARBA" id="ARBA00023163"/>
    </source>
</evidence>
<dbReference type="GO" id="GO:0009653">
    <property type="term" value="P:anatomical structure morphogenesis"/>
    <property type="evidence" value="ECO:0007669"/>
    <property type="project" value="TreeGrafter"/>
</dbReference>
<dbReference type="Proteomes" id="UP000291343">
    <property type="component" value="Unassembled WGS sequence"/>
</dbReference>
<dbReference type="OrthoDB" id="5946219at2759"/>
<evidence type="ECO:0000256" key="2">
    <source>
        <dbReference type="ARBA" id="ARBA00022723"/>
    </source>
</evidence>
<dbReference type="SMR" id="A0A482WVF1"/>
<feature type="domain" description="MH2" evidence="10">
    <location>
        <begin position="259"/>
        <end position="482"/>
    </location>
</feature>
<dbReference type="GO" id="GO:0006357">
    <property type="term" value="P:regulation of transcription by RNA polymerase II"/>
    <property type="evidence" value="ECO:0007669"/>
    <property type="project" value="TreeGrafter"/>
</dbReference>
<dbReference type="InterPro" id="IPR013019">
    <property type="entry name" value="MAD_homology_MH1"/>
</dbReference>
<dbReference type="SUPFAM" id="SSF49879">
    <property type="entry name" value="SMAD/FHA domain"/>
    <property type="match status" value="1"/>
</dbReference>
<dbReference type="GO" id="GO:0009791">
    <property type="term" value="P:post-embryonic development"/>
    <property type="evidence" value="ECO:0007669"/>
    <property type="project" value="UniProtKB-ARBA"/>
</dbReference>
<dbReference type="GO" id="GO:0071144">
    <property type="term" value="C:heteromeric SMAD protein complex"/>
    <property type="evidence" value="ECO:0007669"/>
    <property type="project" value="TreeGrafter"/>
</dbReference>
<sequence length="482" mass="53897">MKISIQTPQESSCSRMLVKTEGIGSSSLYTSFFLKRQVVPQRRNLNKVRLCRQIASPRPSSSRYLEKTVKVLATKCGSGKSCLMFMFRSRRSNLGRRLWKARVRSRHETGGKIKDWETLYRSGLLKEAQLELLVNAVETRDTSECVLLPRSGQVQEPHFLCCQIWRWPDLKSPTDLKSIPASCKNSDNEMYICCNPYHWSRLCKPESPPPPYCRFSRERLKPEDRAPSEGNCCGGDTTQLELRGSLATNGEGEWCSDEWCRLAYWELSRRVGRQYGVERPSIDVFWNEPRGDGLCLAALAMHSFSPQQQQQQGSPLSQHGGYSCGGGNNNGSPPPPSPPDAVRRAREKIGRGVTLCLEPDGVWAYNRSESPIFVHSPSLDSELSADSLSGTSQSCLLVQRVPPGHCLNVFVRRDSPPLCCDCCMTSSTTRVTSPRTTISTPAGPVDPNSVRISFVKGWGPKYSRQEVTACPTWLEVLLAPCR</sequence>
<protein>
    <recommendedName>
        <fullName evidence="7">Mothers against decapentaplegic homolog</fullName>
        <shortName evidence="7">MAD homolog</shortName>
        <shortName evidence="7">Mothers against DPP homolog</shortName>
    </recommendedName>
    <alternativeName>
        <fullName evidence="7">SMAD family member</fullName>
    </alternativeName>
</protein>
<comment type="caution">
    <text evidence="11">The sequence shown here is derived from an EMBL/GenBank/DDBJ whole genome shotgun (WGS) entry which is preliminary data.</text>
</comment>
<dbReference type="Gene3D" id="3.90.520.10">
    <property type="entry name" value="SMAD MH1 domain"/>
    <property type="match status" value="1"/>
</dbReference>
<dbReference type="InterPro" id="IPR017855">
    <property type="entry name" value="SMAD-like_dom_sf"/>
</dbReference>
<dbReference type="AlphaFoldDB" id="A0A482WVF1"/>
<comment type="similarity">
    <text evidence="1 7">Belongs to the dwarfin/SMAD family.</text>
</comment>
<dbReference type="SUPFAM" id="SSF56366">
    <property type="entry name" value="SMAD MH1 domain"/>
    <property type="match status" value="1"/>
</dbReference>
<dbReference type="GO" id="GO:0051239">
    <property type="term" value="P:regulation of multicellular organismal process"/>
    <property type="evidence" value="ECO:0007669"/>
    <property type="project" value="UniProtKB-ARBA"/>
</dbReference>
<evidence type="ECO:0000256" key="8">
    <source>
        <dbReference type="SAM" id="MobiDB-lite"/>
    </source>
</evidence>
<keyword evidence="2" id="KW-0479">Metal-binding</keyword>
<dbReference type="GO" id="GO:0060395">
    <property type="term" value="P:SMAD protein signal transduction"/>
    <property type="evidence" value="ECO:0007669"/>
    <property type="project" value="TreeGrafter"/>
</dbReference>
<evidence type="ECO:0000259" key="10">
    <source>
        <dbReference type="PROSITE" id="PS51076"/>
    </source>
</evidence>
<feature type="domain" description="MH1" evidence="9">
    <location>
        <begin position="93"/>
        <end position="208"/>
    </location>
</feature>
<dbReference type="PANTHER" id="PTHR13703">
    <property type="entry name" value="SMAD"/>
    <property type="match status" value="1"/>
</dbReference>
<keyword evidence="5 7" id="KW-0804">Transcription</keyword>
<dbReference type="CDD" id="cd10489">
    <property type="entry name" value="MH1_SMAD_6_7"/>
    <property type="match status" value="1"/>
</dbReference>
<evidence type="ECO:0000313" key="11">
    <source>
        <dbReference type="EMBL" id="RZF37463.1"/>
    </source>
</evidence>
<dbReference type="InterPro" id="IPR013790">
    <property type="entry name" value="Dwarfin"/>
</dbReference>
<dbReference type="GO" id="GO:0070411">
    <property type="term" value="F:I-SMAD binding"/>
    <property type="evidence" value="ECO:0007669"/>
    <property type="project" value="TreeGrafter"/>
</dbReference>
<comment type="subcellular location">
    <subcellularLocation>
        <location evidence="7">Cytoplasm</location>
    </subcellularLocation>
    <subcellularLocation>
        <location evidence="7">Nucleus</location>
    </subcellularLocation>
</comment>
<evidence type="ECO:0000256" key="4">
    <source>
        <dbReference type="ARBA" id="ARBA00023015"/>
    </source>
</evidence>
<dbReference type="GO" id="GO:0005737">
    <property type="term" value="C:cytoplasm"/>
    <property type="evidence" value="ECO:0007669"/>
    <property type="project" value="UniProtKB-SubCell"/>
</dbReference>
<dbReference type="STRING" id="195883.A0A482WVF1"/>
<dbReference type="InterPro" id="IPR001132">
    <property type="entry name" value="SMAD_dom_Dwarfin-type"/>
</dbReference>
<dbReference type="Pfam" id="PF03166">
    <property type="entry name" value="MH2"/>
    <property type="match status" value="1"/>
</dbReference>
<dbReference type="SMART" id="SM00524">
    <property type="entry name" value="DWB"/>
    <property type="match status" value="1"/>
</dbReference>
<dbReference type="EMBL" id="QKKF02024308">
    <property type="protein sequence ID" value="RZF37463.1"/>
    <property type="molecule type" value="Genomic_DNA"/>
</dbReference>
<evidence type="ECO:0000313" key="12">
    <source>
        <dbReference type="Proteomes" id="UP000291343"/>
    </source>
</evidence>
<dbReference type="PROSITE" id="PS51075">
    <property type="entry name" value="MH1"/>
    <property type="match status" value="1"/>
</dbReference>
<dbReference type="GO" id="GO:0050793">
    <property type="term" value="P:regulation of developmental process"/>
    <property type="evidence" value="ECO:0007669"/>
    <property type="project" value="UniProtKB-ARBA"/>
</dbReference>
<accession>A0A482WVF1</accession>
<dbReference type="InterPro" id="IPR008984">
    <property type="entry name" value="SMAD_FHA_dom_sf"/>
</dbReference>
<dbReference type="SMART" id="SM00523">
    <property type="entry name" value="DWA"/>
    <property type="match status" value="1"/>
</dbReference>